<evidence type="ECO:0000256" key="3">
    <source>
        <dbReference type="ARBA" id="ARBA00022942"/>
    </source>
</evidence>
<organism evidence="7 8">
    <name type="scientific">Tuber magnatum</name>
    <name type="common">white Piedmont truffle</name>
    <dbReference type="NCBI Taxonomy" id="42249"/>
    <lineage>
        <taxon>Eukaryota</taxon>
        <taxon>Fungi</taxon>
        <taxon>Dikarya</taxon>
        <taxon>Ascomycota</taxon>
        <taxon>Pezizomycotina</taxon>
        <taxon>Pezizomycetes</taxon>
        <taxon>Pezizales</taxon>
        <taxon>Tuberaceae</taxon>
        <taxon>Tuber</taxon>
    </lineage>
</organism>
<evidence type="ECO:0000256" key="5">
    <source>
        <dbReference type="ARBA" id="ARBA00026071"/>
    </source>
</evidence>
<evidence type="ECO:0000313" key="7">
    <source>
        <dbReference type="EMBL" id="PWW76246.1"/>
    </source>
</evidence>
<sequence>MEPSTPEKRKPRPKMMFKRRTFDKKTPNGEVKTAGPTDDISFFSRSKDSFVSAAEIRQRDLARREQEKAGESRSPSLTINKGSPKGKKRKSSEELSEDDIRFGESTNKQSVSLHGRHKNAKIILDDSDSEAFPSVQQKRDRGIELTPPPFLYSEPYLPRPIPKPNFQSPVISLSDSEPEVIVTSSAPATAIDNDDDDEPQEQNPALAAIERKARERAARMRATQSPSVESQGASLGPCVSILVTSDIPKTNPLICRRRVGQTLKEVRLAWCQRQGFNEDMTSDVFLTWKGNKIFDVNTCNGMGISPDEEGNFEEDTEGVKDKHLHFEAMTPEIFAEKERSREAQYNGFEEEPEEKVEESIGIVLKSKGYGNFPTKVRPKFIPLRRLIIMSNPFSINGGAVVAMVGKDCVAIACDLRLGMQALTVSNDFPKIFNYGDVYLGLTGLATDVTSVAELFRYKVNMYRLREERDIEPQTMANLVSSSLYEKRFGPYFVSPVIAGINQHSGKPFICGFDSIGCINFAEDFIVSGTASDQLFGTCEGLWEPDLEPEDLFETISQALLNSVDRDALSGWGAHVYLVTKDKVVKRLLKGILIPHPSPLPS</sequence>
<evidence type="ECO:0000256" key="6">
    <source>
        <dbReference type="SAM" id="MobiDB-lite"/>
    </source>
</evidence>
<keyword evidence="4" id="KW-0539">Nucleus</keyword>
<feature type="region of interest" description="Disordered" evidence="6">
    <location>
        <begin position="1"/>
        <end position="147"/>
    </location>
</feature>
<dbReference type="OrthoDB" id="204949at2759"/>
<dbReference type="InterPro" id="IPR029055">
    <property type="entry name" value="Ntn_hydrolases_N"/>
</dbReference>
<comment type="subunit">
    <text evidence="5">The 26S proteasome consists of a 20S proteasome core and two 19S regulatory subunits. The 20S proteasome core is composed of 28 subunits that are arranged in four stacked rings, resulting in a barrel-shaped structure. The two end rings are each formed by seven alpha subunits, and the two central rings are each formed by seven beta subunits. The catalytic chamber with the active sites is on the inside of the barrel.</text>
</comment>
<gene>
    <name evidence="7" type="ORF">C7212DRAFT_197271</name>
</gene>
<keyword evidence="7" id="KW-0378">Hydrolase</keyword>
<comment type="subcellular location">
    <subcellularLocation>
        <location evidence="1">Nucleus</location>
    </subcellularLocation>
</comment>
<accession>A0A317SS41</accession>
<protein>
    <submittedName>
        <fullName evidence="7">N-terminal nucleophile aminohydrolase</fullName>
    </submittedName>
</protein>
<comment type="caution">
    <text evidence="7">The sequence shown here is derived from an EMBL/GenBank/DDBJ whole genome shotgun (WGS) entry which is preliminary data.</text>
</comment>
<dbReference type="GO" id="GO:0005737">
    <property type="term" value="C:cytoplasm"/>
    <property type="evidence" value="ECO:0007669"/>
    <property type="project" value="TreeGrafter"/>
</dbReference>
<dbReference type="GO" id="GO:0043161">
    <property type="term" value="P:proteasome-mediated ubiquitin-dependent protein catabolic process"/>
    <property type="evidence" value="ECO:0007669"/>
    <property type="project" value="InterPro"/>
</dbReference>
<keyword evidence="8" id="KW-1185">Reference proteome</keyword>
<dbReference type="FunFam" id="3.60.20.10:FF:000003">
    <property type="entry name" value="Proteasome subunit beta type-3"/>
    <property type="match status" value="1"/>
</dbReference>
<dbReference type="Proteomes" id="UP000246991">
    <property type="component" value="Unassembled WGS sequence"/>
</dbReference>
<dbReference type="STRING" id="42249.A0A317SS41"/>
<dbReference type="PROSITE" id="PS00854">
    <property type="entry name" value="PROTEASOME_BETA_1"/>
    <property type="match status" value="1"/>
</dbReference>
<reference evidence="7 8" key="1">
    <citation type="submission" date="2018-03" db="EMBL/GenBank/DDBJ databases">
        <title>Genomes of Pezizomycetes fungi and the evolution of truffles.</title>
        <authorList>
            <person name="Murat C."/>
            <person name="Payen T."/>
            <person name="Noel B."/>
            <person name="Kuo A."/>
            <person name="Martin F.M."/>
        </authorList>
    </citation>
    <scope>NUCLEOTIDE SEQUENCE [LARGE SCALE GENOMIC DNA]</scope>
    <source>
        <strain evidence="7">091103-1</strain>
    </source>
</reference>
<dbReference type="Pfam" id="PF00227">
    <property type="entry name" value="Proteasome"/>
    <property type="match status" value="1"/>
</dbReference>
<name>A0A317SS41_9PEZI</name>
<dbReference type="PANTHER" id="PTHR32194">
    <property type="entry name" value="METALLOPROTEASE TLDD"/>
    <property type="match status" value="1"/>
</dbReference>
<dbReference type="GO" id="GO:0019774">
    <property type="term" value="C:proteasome core complex, beta-subunit complex"/>
    <property type="evidence" value="ECO:0007669"/>
    <property type="project" value="InterPro"/>
</dbReference>
<dbReference type="InterPro" id="IPR023333">
    <property type="entry name" value="Proteasome_suB-type"/>
</dbReference>
<keyword evidence="2" id="KW-0963">Cytoplasm</keyword>
<dbReference type="EMBL" id="PYWC01000035">
    <property type="protein sequence ID" value="PWW76246.1"/>
    <property type="molecule type" value="Genomic_DNA"/>
</dbReference>
<dbReference type="InterPro" id="IPR001353">
    <property type="entry name" value="Proteasome_sua/b"/>
</dbReference>
<dbReference type="CDD" id="cd03759">
    <property type="entry name" value="proteasome_beta_type_3"/>
    <property type="match status" value="1"/>
</dbReference>
<dbReference type="PROSITE" id="PS51476">
    <property type="entry name" value="PROTEASOME_BETA_2"/>
    <property type="match status" value="1"/>
</dbReference>
<dbReference type="GO" id="GO:0005634">
    <property type="term" value="C:nucleus"/>
    <property type="evidence" value="ECO:0007669"/>
    <property type="project" value="UniProtKB-SubCell"/>
</dbReference>
<evidence type="ECO:0000256" key="2">
    <source>
        <dbReference type="ARBA" id="ARBA00022490"/>
    </source>
</evidence>
<evidence type="ECO:0000313" key="8">
    <source>
        <dbReference type="Proteomes" id="UP000246991"/>
    </source>
</evidence>
<dbReference type="InterPro" id="IPR033811">
    <property type="entry name" value="Proteasome_beta_3"/>
</dbReference>
<dbReference type="AlphaFoldDB" id="A0A317SS41"/>
<dbReference type="GO" id="GO:0016787">
    <property type="term" value="F:hydrolase activity"/>
    <property type="evidence" value="ECO:0007669"/>
    <property type="project" value="UniProtKB-KW"/>
</dbReference>
<keyword evidence="3" id="KW-0647">Proteasome</keyword>
<dbReference type="InterPro" id="IPR016050">
    <property type="entry name" value="Proteasome_bsu_CS"/>
</dbReference>
<feature type="compositionally biased region" description="Basic residues" evidence="6">
    <location>
        <begin position="9"/>
        <end position="22"/>
    </location>
</feature>
<dbReference type="PANTHER" id="PTHR32194:SF10">
    <property type="entry name" value="PROTEASOME SUBUNIT BETA TYPE-3"/>
    <property type="match status" value="1"/>
</dbReference>
<evidence type="ECO:0000256" key="1">
    <source>
        <dbReference type="ARBA" id="ARBA00004123"/>
    </source>
</evidence>
<evidence type="ECO:0000256" key="4">
    <source>
        <dbReference type="ARBA" id="ARBA00023242"/>
    </source>
</evidence>
<proteinExistence type="predicted"/>
<dbReference type="Gene3D" id="3.60.20.10">
    <property type="entry name" value="Glutamine Phosphoribosylpyrophosphate, subunit 1, domain 1"/>
    <property type="match status" value="1"/>
</dbReference>
<feature type="compositionally biased region" description="Basic and acidic residues" evidence="6">
    <location>
        <begin position="56"/>
        <end position="71"/>
    </location>
</feature>
<dbReference type="SUPFAM" id="SSF56235">
    <property type="entry name" value="N-terminal nucleophile aminohydrolases (Ntn hydrolases)"/>
    <property type="match status" value="1"/>
</dbReference>